<reference evidence="3" key="2">
    <citation type="submission" date="2021-12" db="EMBL/GenBank/DDBJ databases">
        <title>Resequencing data analysis of finger millet.</title>
        <authorList>
            <person name="Hatakeyama M."/>
            <person name="Aluri S."/>
            <person name="Balachadran M.T."/>
            <person name="Sivarajan S.R."/>
            <person name="Poveda L."/>
            <person name="Shimizu-Inatsugi R."/>
            <person name="Schlapbach R."/>
            <person name="Sreeman S.M."/>
            <person name="Shimizu K.K."/>
        </authorList>
    </citation>
    <scope>NUCLEOTIDE SEQUENCE</scope>
</reference>
<feature type="chain" id="PRO_5044000090" description="Neprosin PEP catalytic domain-containing protein" evidence="1">
    <location>
        <begin position="32"/>
        <end position="327"/>
    </location>
</feature>
<feature type="domain" description="Neprosin PEP catalytic" evidence="2">
    <location>
        <begin position="75"/>
        <end position="327"/>
    </location>
</feature>
<keyword evidence="1" id="KW-0732">Signal</keyword>
<dbReference type="InterPro" id="IPR004314">
    <property type="entry name" value="Neprosin"/>
</dbReference>
<gene>
    <name evidence="3" type="primary">gb24729</name>
    <name evidence="3" type="ORF">PR202_gb24729</name>
</gene>
<accession>A0AAV5FM54</accession>
<dbReference type="PANTHER" id="PTHR31589:SF131">
    <property type="entry name" value="OS05G0169800 PROTEIN"/>
    <property type="match status" value="1"/>
</dbReference>
<dbReference type="AlphaFoldDB" id="A0AAV5FM54"/>
<protein>
    <recommendedName>
        <fullName evidence="2">Neprosin PEP catalytic domain-containing protein</fullName>
    </recommendedName>
</protein>
<dbReference type="Proteomes" id="UP001054889">
    <property type="component" value="Unassembled WGS sequence"/>
</dbReference>
<proteinExistence type="predicted"/>
<dbReference type="EMBL" id="BQKI01000088">
    <property type="protein sequence ID" value="GJN35914.1"/>
    <property type="molecule type" value="Genomic_DNA"/>
</dbReference>
<feature type="signal peptide" evidence="1">
    <location>
        <begin position="1"/>
        <end position="31"/>
    </location>
</feature>
<dbReference type="Gene3D" id="3.90.1320.10">
    <property type="entry name" value="Outer-capsid protein sigma 3, large lobe"/>
    <property type="match status" value="1"/>
</dbReference>
<evidence type="ECO:0000313" key="4">
    <source>
        <dbReference type="Proteomes" id="UP001054889"/>
    </source>
</evidence>
<organism evidence="3 4">
    <name type="scientific">Eleusine coracana subsp. coracana</name>
    <dbReference type="NCBI Taxonomy" id="191504"/>
    <lineage>
        <taxon>Eukaryota</taxon>
        <taxon>Viridiplantae</taxon>
        <taxon>Streptophyta</taxon>
        <taxon>Embryophyta</taxon>
        <taxon>Tracheophyta</taxon>
        <taxon>Spermatophyta</taxon>
        <taxon>Magnoliopsida</taxon>
        <taxon>Liliopsida</taxon>
        <taxon>Poales</taxon>
        <taxon>Poaceae</taxon>
        <taxon>PACMAD clade</taxon>
        <taxon>Chloridoideae</taxon>
        <taxon>Cynodonteae</taxon>
        <taxon>Eleusininae</taxon>
        <taxon>Eleusine</taxon>
    </lineage>
</organism>
<sequence length="327" mass="34827">MAASCIGVSGGRPIIASFVAFLVLFISSSSSSSSFPASASSAGGDGGNGARAAFRSGEEMLAWQRIEAQLAWVRNVSVKTIQHAVGYVSGGQFYGAKASLNVWPAQVASPAEFSLSQIWIISGAFGNDLNTIEAGWQVSPQLYGDNTPRFFTYWTNDAYQETGCYNLYCSGFVQTSNRIAIGAAITPISSYNGRQFDITVLIWKDPKQGHWWLQVGGALVGYWPSSLFTHLGGRADMVQFGGEVAAPPGAPHTPTQMGSGRFAGEGYRRAAYFRNAQVVDWDNSLVSASGLRLLADHPGCYDIAGGSGGAWGTYFYYGGPGRNARCP</sequence>
<dbReference type="Pfam" id="PF03080">
    <property type="entry name" value="Neprosin"/>
    <property type="match status" value="1"/>
</dbReference>
<keyword evidence="4" id="KW-1185">Reference proteome</keyword>
<comment type="caution">
    <text evidence="3">The sequence shown here is derived from an EMBL/GenBank/DDBJ whole genome shotgun (WGS) entry which is preliminary data.</text>
</comment>
<dbReference type="InterPro" id="IPR053168">
    <property type="entry name" value="Glutamic_endopeptidase"/>
</dbReference>
<evidence type="ECO:0000259" key="2">
    <source>
        <dbReference type="PROSITE" id="PS52045"/>
    </source>
</evidence>
<reference evidence="3" key="1">
    <citation type="journal article" date="2018" name="DNA Res.">
        <title>Multiple hybrid de novo genome assembly of finger millet, an orphan allotetraploid crop.</title>
        <authorList>
            <person name="Hatakeyama M."/>
            <person name="Aluri S."/>
            <person name="Balachadran M.T."/>
            <person name="Sivarajan S.R."/>
            <person name="Patrignani A."/>
            <person name="Gruter S."/>
            <person name="Poveda L."/>
            <person name="Shimizu-Inatsugi R."/>
            <person name="Baeten J."/>
            <person name="Francoijs K.J."/>
            <person name="Nataraja K.N."/>
            <person name="Reddy Y.A.N."/>
            <person name="Phadnis S."/>
            <person name="Ravikumar R.L."/>
            <person name="Schlapbach R."/>
            <person name="Sreeman S.M."/>
            <person name="Shimizu K.K."/>
        </authorList>
    </citation>
    <scope>NUCLEOTIDE SEQUENCE</scope>
</reference>
<evidence type="ECO:0000256" key="1">
    <source>
        <dbReference type="SAM" id="SignalP"/>
    </source>
</evidence>
<evidence type="ECO:0000313" key="3">
    <source>
        <dbReference type="EMBL" id="GJN35914.1"/>
    </source>
</evidence>
<name>A0AAV5FM54_ELECO</name>
<dbReference type="PANTHER" id="PTHR31589">
    <property type="entry name" value="PROTEIN, PUTATIVE (DUF239)-RELATED-RELATED"/>
    <property type="match status" value="1"/>
</dbReference>
<dbReference type="FunFam" id="3.90.1320.10:FF:000001">
    <property type="entry name" value="Putative carboxyl-terminal proteinase"/>
    <property type="match status" value="1"/>
</dbReference>
<dbReference type="PROSITE" id="PS52045">
    <property type="entry name" value="NEPROSIN_PEP_CD"/>
    <property type="match status" value="1"/>
</dbReference>